<reference evidence="3" key="1">
    <citation type="journal article" date="2023" name="Mol. Biol. Evol.">
        <title>Third-Generation Sequencing Reveals the Adaptive Role of the Epigenome in Three Deep-Sea Polychaetes.</title>
        <authorList>
            <person name="Perez M."/>
            <person name="Aroh O."/>
            <person name="Sun Y."/>
            <person name="Lan Y."/>
            <person name="Juniper S.K."/>
            <person name="Young C.R."/>
            <person name="Angers B."/>
            <person name="Qian P.Y."/>
        </authorList>
    </citation>
    <scope>NUCLEOTIDE SEQUENCE</scope>
    <source>
        <strain evidence="3">P08H-3</strain>
    </source>
</reference>
<gene>
    <name evidence="3" type="ORF">LSH36_1069g00005</name>
</gene>
<sequence length="1007" mass="110936">MTKCSSGHDRASGIEAKLRSPVVECIGGGCNVFVWEETVLPGHLCALQTDMEDTDMEPHELFLQLGMLVVESRLPDLSPKGRRQGPHCPLVLGEPNWHICDVQTYYTLWKNRVPMCIEVTLLPDCYHGAERVAGNDVSLPTDQDCSLLLEQWTIQVLPRRSSDNPVSVKVLFQAVQSHLYFSQLSAWLNRTCGKSPRNISYRISPPGDFCTSSFNQSPVCHTFPVAVISKSLSICVTARCMPRMHDIPHIRCLGTHNIEQPPVGATGGACSKASKCNFTSCQLSSDKIPSDGRLHHDSPRFQKPRVVRAPVLQKSDVSQSQDECQQQDTKTGGMFREAARLPYSSSTLMKQRISPPPSVKQTGAIPKRLPCKTPPPTFYESDCASSAPELDLLAKNQEISDAKSGPSASENTSPRVIITQKIPTQVYYGKEKINWILKNVINNGSSTDSDSSSPDIDRYLNKTLANRLEPLSPAEMEDYLETLCTVPSRGKKACDNQNSGELNYAYNNHKCEMKQLPSLENLTAVNHKKVKDVMASDVNASFSSLILNGKKDASPEQRYSSSRSKAYKQMAATKSHEAKPSPCSLKCQEKSLSLQEPTNGSHLSQSESLSLPHHHNDDPVRFTLAEDDLDVSKKEYSDHGHTNSSSMLAATDSSCLATDTSPQQQDHFQNGSSNLDITEVDPEQNVTNDMSQKYLSSQSSSSKKNAFHKSISCPGSENNKGFTLPVQTVSIKANSLLKSVMRKELSQNDQYKLDESVQKNGAIPIPSSFDRVQFQKSLNSSANMIFHAATGLPLQSSPAPTKKRTSENFEYDGTLTSPRAIKNSLSCVNLDTQQDPDNSKTDGNKDQRLYSTSAPASTNCLLGNFEESMLNGRLEPSGVVDGFTADIGASGSFCPKHVTIPVTAFFFSLSDDNAPSPYLGHINLDSLGKRGYHIPKKGTVQVTLFNPNKTVVKMFVVVYDMSNMPADCQTFLRQRTLYMPIQESASDIPGAPVYLRYLIHLRLFTYG</sequence>
<accession>A0AAD9IV92</accession>
<name>A0AAD9IV92_9ANNE</name>
<protein>
    <recommendedName>
        <fullName evidence="2">Atos-like conserved domain-containing protein</fullName>
    </recommendedName>
</protein>
<evidence type="ECO:0000259" key="2">
    <source>
        <dbReference type="SMART" id="SM01177"/>
    </source>
</evidence>
<feature type="domain" description="Atos-like conserved" evidence="2">
    <location>
        <begin position="861"/>
        <end position="919"/>
    </location>
</feature>
<organism evidence="3 4">
    <name type="scientific">Paralvinella palmiformis</name>
    <dbReference type="NCBI Taxonomy" id="53620"/>
    <lineage>
        <taxon>Eukaryota</taxon>
        <taxon>Metazoa</taxon>
        <taxon>Spiralia</taxon>
        <taxon>Lophotrochozoa</taxon>
        <taxon>Annelida</taxon>
        <taxon>Polychaeta</taxon>
        <taxon>Sedentaria</taxon>
        <taxon>Canalipalpata</taxon>
        <taxon>Terebellida</taxon>
        <taxon>Terebelliformia</taxon>
        <taxon>Alvinellidae</taxon>
        <taxon>Paralvinella</taxon>
    </lineage>
</organism>
<feature type="compositionally biased region" description="Basic and acidic residues" evidence="1">
    <location>
        <begin position="837"/>
        <end position="848"/>
    </location>
</feature>
<feature type="region of interest" description="Disordered" evidence="1">
    <location>
        <begin position="549"/>
        <end position="620"/>
    </location>
</feature>
<comment type="caution">
    <text evidence="3">The sequence shown here is derived from an EMBL/GenBank/DDBJ whole genome shotgun (WGS) entry which is preliminary data.</text>
</comment>
<keyword evidence="4" id="KW-1185">Reference proteome</keyword>
<evidence type="ECO:0000313" key="3">
    <source>
        <dbReference type="EMBL" id="KAK2141612.1"/>
    </source>
</evidence>
<dbReference type="InterPro" id="IPR025261">
    <property type="entry name" value="Atos-like_cons_dom"/>
</dbReference>
<dbReference type="Proteomes" id="UP001208570">
    <property type="component" value="Unassembled WGS sequence"/>
</dbReference>
<feature type="compositionally biased region" description="Low complexity" evidence="1">
    <location>
        <begin position="691"/>
        <end position="704"/>
    </location>
</feature>
<dbReference type="SMART" id="SM01177">
    <property type="entry name" value="DUF4210"/>
    <property type="match status" value="1"/>
</dbReference>
<feature type="compositionally biased region" description="Polar residues" evidence="1">
    <location>
        <begin position="315"/>
        <end position="330"/>
    </location>
</feature>
<dbReference type="AlphaFoldDB" id="A0AAD9IV92"/>
<dbReference type="Pfam" id="PF13915">
    <property type="entry name" value="DUF4210"/>
    <property type="match status" value="1"/>
</dbReference>
<feature type="region of interest" description="Disordered" evidence="1">
    <location>
        <begin position="691"/>
        <end position="714"/>
    </location>
</feature>
<dbReference type="EMBL" id="JAODUP010001069">
    <property type="protein sequence ID" value="KAK2141612.1"/>
    <property type="molecule type" value="Genomic_DNA"/>
</dbReference>
<proteinExistence type="predicted"/>
<feature type="compositionally biased region" description="Polar residues" evidence="1">
    <location>
        <begin position="590"/>
        <end position="609"/>
    </location>
</feature>
<dbReference type="PANTHER" id="PTHR13199">
    <property type="entry name" value="GH03947P"/>
    <property type="match status" value="1"/>
</dbReference>
<dbReference type="PANTHER" id="PTHR13199:SF11">
    <property type="entry name" value="PROTEIN ATOSSA"/>
    <property type="match status" value="1"/>
</dbReference>
<evidence type="ECO:0000313" key="4">
    <source>
        <dbReference type="Proteomes" id="UP001208570"/>
    </source>
</evidence>
<feature type="region of interest" description="Disordered" evidence="1">
    <location>
        <begin position="312"/>
        <end position="331"/>
    </location>
</feature>
<dbReference type="InterPro" id="IPR051506">
    <property type="entry name" value="ATOS_Transcription_Regulators"/>
</dbReference>
<evidence type="ECO:0000256" key="1">
    <source>
        <dbReference type="SAM" id="MobiDB-lite"/>
    </source>
</evidence>
<feature type="region of interest" description="Disordered" evidence="1">
    <location>
        <begin position="653"/>
        <end position="676"/>
    </location>
</feature>
<feature type="region of interest" description="Disordered" evidence="1">
    <location>
        <begin position="830"/>
        <end position="851"/>
    </location>
</feature>
<feature type="region of interest" description="Disordered" evidence="1">
    <location>
        <begin position="347"/>
        <end position="369"/>
    </location>
</feature>